<comment type="caution">
    <text evidence="3">The sequence shown here is derived from an EMBL/GenBank/DDBJ whole genome shotgun (WGS) entry which is preliminary data.</text>
</comment>
<dbReference type="InterPro" id="IPR050807">
    <property type="entry name" value="TransReg_Diox_bact_type"/>
</dbReference>
<dbReference type="SUPFAM" id="SSF47413">
    <property type="entry name" value="lambda repressor-like DNA-binding domains"/>
    <property type="match status" value="1"/>
</dbReference>
<dbReference type="GO" id="GO:0005829">
    <property type="term" value="C:cytosol"/>
    <property type="evidence" value="ECO:0007669"/>
    <property type="project" value="TreeGrafter"/>
</dbReference>
<dbReference type="Gene3D" id="1.10.260.40">
    <property type="entry name" value="lambda repressor-like DNA-binding domains"/>
    <property type="match status" value="1"/>
</dbReference>
<evidence type="ECO:0000313" key="4">
    <source>
        <dbReference type="Proteomes" id="UP000603141"/>
    </source>
</evidence>
<reference evidence="3" key="1">
    <citation type="submission" date="2021-01" db="EMBL/GenBank/DDBJ databases">
        <title>Modified the classification status of verrucomicrobia.</title>
        <authorList>
            <person name="Feng X."/>
        </authorList>
    </citation>
    <scope>NUCLEOTIDE SEQUENCE</scope>
    <source>
        <strain evidence="3">KCTC 22041</strain>
    </source>
</reference>
<keyword evidence="1" id="KW-0238">DNA-binding</keyword>
<dbReference type="PROSITE" id="PS50943">
    <property type="entry name" value="HTH_CROC1"/>
    <property type="match status" value="1"/>
</dbReference>
<dbReference type="InterPro" id="IPR001387">
    <property type="entry name" value="Cro/C1-type_HTH"/>
</dbReference>
<dbReference type="AlphaFoldDB" id="A0A934S583"/>
<name>A0A934S583_9BACT</name>
<evidence type="ECO:0000259" key="2">
    <source>
        <dbReference type="PROSITE" id="PS50943"/>
    </source>
</evidence>
<dbReference type="Pfam" id="PF01381">
    <property type="entry name" value="HTH_3"/>
    <property type="match status" value="1"/>
</dbReference>
<keyword evidence="4" id="KW-1185">Reference proteome</keyword>
<dbReference type="EMBL" id="JAENIJ010000020">
    <property type="protein sequence ID" value="MBK1883330.1"/>
    <property type="molecule type" value="Genomic_DNA"/>
</dbReference>
<feature type="domain" description="HTH cro/C1-type" evidence="2">
    <location>
        <begin position="4"/>
        <end position="58"/>
    </location>
</feature>
<dbReference type="SMART" id="SM00530">
    <property type="entry name" value="HTH_XRE"/>
    <property type="match status" value="1"/>
</dbReference>
<dbReference type="RefSeq" id="WP_200271369.1">
    <property type="nucleotide sequence ID" value="NZ_JAENIJ010000020.1"/>
</dbReference>
<dbReference type="GO" id="GO:0003677">
    <property type="term" value="F:DNA binding"/>
    <property type="evidence" value="ECO:0007669"/>
    <property type="project" value="UniProtKB-KW"/>
</dbReference>
<evidence type="ECO:0000313" key="3">
    <source>
        <dbReference type="EMBL" id="MBK1883330.1"/>
    </source>
</evidence>
<proteinExistence type="predicted"/>
<sequence length="64" mass="7094">MDRLREARRVQGLTLRELSGMSGIDAGMISRAERGERWPSLAALLDLSKALDVKVSEILAAEKR</sequence>
<protein>
    <submittedName>
        <fullName evidence="3">Helix-turn-helix transcriptional regulator</fullName>
    </submittedName>
</protein>
<dbReference type="GO" id="GO:0003700">
    <property type="term" value="F:DNA-binding transcription factor activity"/>
    <property type="evidence" value="ECO:0007669"/>
    <property type="project" value="TreeGrafter"/>
</dbReference>
<dbReference type="InterPro" id="IPR010982">
    <property type="entry name" value="Lambda_DNA-bd_dom_sf"/>
</dbReference>
<gene>
    <name evidence="3" type="ORF">JIN85_12960</name>
</gene>
<dbReference type="CDD" id="cd00093">
    <property type="entry name" value="HTH_XRE"/>
    <property type="match status" value="1"/>
</dbReference>
<dbReference type="PANTHER" id="PTHR46797:SF1">
    <property type="entry name" value="METHYLPHOSPHONATE SYNTHASE"/>
    <property type="match status" value="1"/>
</dbReference>
<organism evidence="3 4">
    <name type="scientific">Luteolibacter pohnpeiensis</name>
    <dbReference type="NCBI Taxonomy" id="454153"/>
    <lineage>
        <taxon>Bacteria</taxon>
        <taxon>Pseudomonadati</taxon>
        <taxon>Verrucomicrobiota</taxon>
        <taxon>Verrucomicrobiia</taxon>
        <taxon>Verrucomicrobiales</taxon>
        <taxon>Verrucomicrobiaceae</taxon>
        <taxon>Luteolibacter</taxon>
    </lineage>
</organism>
<dbReference type="PANTHER" id="PTHR46797">
    <property type="entry name" value="HTH-TYPE TRANSCRIPTIONAL REGULATOR"/>
    <property type="match status" value="1"/>
</dbReference>
<dbReference type="Proteomes" id="UP000603141">
    <property type="component" value="Unassembled WGS sequence"/>
</dbReference>
<accession>A0A934S583</accession>
<evidence type="ECO:0000256" key="1">
    <source>
        <dbReference type="ARBA" id="ARBA00023125"/>
    </source>
</evidence>